<dbReference type="InterPro" id="IPR051396">
    <property type="entry name" value="Bact_Antivir_Def_Nuclease"/>
</dbReference>
<dbReference type="InterPro" id="IPR027417">
    <property type="entry name" value="P-loop_NTPase"/>
</dbReference>
<dbReference type="SUPFAM" id="SSF52540">
    <property type="entry name" value="P-loop containing nucleoside triphosphate hydrolases"/>
    <property type="match status" value="1"/>
</dbReference>
<reference evidence="3" key="1">
    <citation type="journal article" date="2022" name="Nat. Microbiol.">
        <title>Unique mobile elements and scalable gene flow at the prokaryote-eukaryote boundary revealed by circularized Asgard archaea genomes.</title>
        <authorList>
            <person name="Wu F."/>
            <person name="Speth D.R."/>
            <person name="Philosof A."/>
            <person name="Cremiere A."/>
            <person name="Narayanan A."/>
            <person name="Barco R.A."/>
            <person name="Connon S.A."/>
            <person name="Amend J.P."/>
            <person name="Antoshechkin I.A."/>
            <person name="Orphan V.J."/>
        </authorList>
    </citation>
    <scope>NUCLEOTIDE SEQUENCE</scope>
    <source>
        <strain evidence="3">PM71</strain>
    </source>
</reference>
<protein>
    <submittedName>
        <fullName evidence="3">AAA family ATPase</fullName>
    </submittedName>
</protein>
<sequence length="714" mass="83843">MILKKIYIKNFLSYSEEQEINLNQKSIIVGENGSGKSNLVRIIDFILSNSATSNLDWSYFPFWDTKTQSKIYLTFELSEDERIFLRKFLVLSFCSMHLSSDQEFGRALIYSFFNNWENFLKDSFSDLTIGFCSESNNPERLKYFLILSFNESLNIYLSNPSTNIIILVDKEKKLDEILTLSKNQYLDFRNITSFVKSFNDLYPGEDIKELVKNNEDFLKNIFFQYIFEKALILYLSELDFSNIDFLPELHNLSADFRILLRKMGYKIEIYNYYKYFGNFISKIIRQKVVILREDRGLLENGFSYPWRENITNVLTLERIKYALFQKKMSSNPKEQEIFERIREHFKTMTEEKYNFNIVLVDEKVHEKKAPVLLIEPDSSYSQQNSYSIKLDEGAVLTGKRPDIQFHDLQNNKAFRLNCSPGGAYEILMVLCSIYGFEADTIILDEPGKTLHPSFRKKLGNYIKQDNEHSYLVVTHSPDLISNELLYSILRCLKTKTGSQIKYLRSFLEGLKDEERYNRFLLDPNIKSIFFASNVIFVEGTYDNKIVTTLFSVLENHHIQKELNLSSTNFLNWDVISIDGTGDISKALSIADFFDIKYVLICDFDAFLKPKNSLTNSYISKILKQRCNINLDEIFSSKTTNIQERKKEIISFAKNYNIFSWENDLEGMIKKTVTKFKKDDWKDMTFEECFNLVIKLIKNKNTEFLAFLEFLGNLN</sequence>
<feature type="domain" description="Endonuclease GajA/Old nuclease/RecF-like AAA" evidence="1">
    <location>
        <begin position="1"/>
        <end position="480"/>
    </location>
</feature>
<dbReference type="Gene3D" id="3.40.50.300">
    <property type="entry name" value="P-loop containing nucleotide triphosphate hydrolases"/>
    <property type="match status" value="2"/>
</dbReference>
<dbReference type="Proteomes" id="UP001201020">
    <property type="component" value="Chromosome"/>
</dbReference>
<evidence type="ECO:0000313" key="3">
    <source>
        <dbReference type="EMBL" id="UJG41740.1"/>
    </source>
</evidence>
<dbReference type="PANTHER" id="PTHR43581:SF2">
    <property type="entry name" value="EXCINUCLEASE ATPASE SUBUNIT"/>
    <property type="match status" value="1"/>
</dbReference>
<feature type="domain" description="OLD protein-like TOPRIM" evidence="2">
    <location>
        <begin position="529"/>
        <end position="604"/>
    </location>
</feature>
<evidence type="ECO:0000259" key="2">
    <source>
        <dbReference type="Pfam" id="PF20469"/>
    </source>
</evidence>
<accession>A0A9Y1FLU7</accession>
<dbReference type="InterPro" id="IPR034139">
    <property type="entry name" value="TOPRIM_OLD"/>
</dbReference>
<dbReference type="AlphaFoldDB" id="A0A9Y1FLU7"/>
<dbReference type="Pfam" id="PF20469">
    <property type="entry name" value="OLD-like_TOPRIM"/>
    <property type="match status" value="1"/>
</dbReference>
<dbReference type="PANTHER" id="PTHR43581">
    <property type="entry name" value="ATP/GTP PHOSPHATASE"/>
    <property type="match status" value="1"/>
</dbReference>
<dbReference type="CDD" id="cd00267">
    <property type="entry name" value="ABC_ATPase"/>
    <property type="match status" value="1"/>
</dbReference>
<gene>
    <name evidence="3" type="ORF">K9W45_04560</name>
</gene>
<dbReference type="EMBL" id="CP084166">
    <property type="protein sequence ID" value="UJG41740.1"/>
    <property type="molecule type" value="Genomic_DNA"/>
</dbReference>
<name>A0A9Y1FLU7_9ARCH</name>
<dbReference type="InterPro" id="IPR041685">
    <property type="entry name" value="AAA_GajA/Old/RecF-like"/>
</dbReference>
<dbReference type="Pfam" id="PF13175">
    <property type="entry name" value="AAA_15"/>
    <property type="match status" value="1"/>
</dbReference>
<evidence type="ECO:0000259" key="1">
    <source>
        <dbReference type="Pfam" id="PF13175"/>
    </source>
</evidence>
<proteinExistence type="predicted"/>
<organism evidence="3">
    <name type="scientific">Candidatus Heimdallarchaeum aukensis</name>
    <dbReference type="NCBI Taxonomy" id="2876573"/>
    <lineage>
        <taxon>Archaea</taxon>
        <taxon>Promethearchaeati</taxon>
        <taxon>Candidatus Heimdallarchaeota</taxon>
        <taxon>Candidatus Heimdallarchaeia (ex Rinke et al. 2021) (nom. nud.)</taxon>
        <taxon>Candidatus Heimdallarchaeales</taxon>
        <taxon>Candidatus Heimdallarchaeaceae</taxon>
        <taxon>Candidatus Heimdallarchaeum</taxon>
    </lineage>
</organism>